<dbReference type="Pfam" id="PF01208">
    <property type="entry name" value="URO-D"/>
    <property type="match status" value="1"/>
</dbReference>
<organism evidence="2">
    <name type="scientific">candidate division TA06 bacterium ADurb.Bin131</name>
    <dbReference type="NCBI Taxonomy" id="1852827"/>
    <lineage>
        <taxon>Bacteria</taxon>
        <taxon>Bacteria division TA06</taxon>
    </lineage>
</organism>
<reference evidence="2" key="1">
    <citation type="submission" date="2017-02" db="EMBL/GenBank/DDBJ databases">
        <title>Delving into the versatile metabolic prowess of the omnipresent phylum Bacteroidetes.</title>
        <authorList>
            <person name="Nobu M.K."/>
            <person name="Mei R."/>
            <person name="Narihiro T."/>
            <person name="Kuroda K."/>
            <person name="Liu W.-T."/>
        </authorList>
    </citation>
    <scope>NUCLEOTIDE SEQUENCE</scope>
    <source>
        <strain evidence="2">ADurb.Bin131</strain>
    </source>
</reference>
<evidence type="ECO:0000313" key="2">
    <source>
        <dbReference type="EMBL" id="OQB75178.1"/>
    </source>
</evidence>
<comment type="caution">
    <text evidence="2">The sequence shown here is derived from an EMBL/GenBank/DDBJ whole genome shotgun (WGS) entry which is preliminary data.</text>
</comment>
<dbReference type="InterPro" id="IPR000257">
    <property type="entry name" value="Uroporphyrinogen_deCOase"/>
</dbReference>
<sequence>MFNSGQRLALDTIERKPTKGIPTFFTHLMDIPLLEEIAGVNPGTYVKQPEQTYLRYVRNIGVNCLDQFIPDNPLTMTQKGFESSTKRTPTTGLETIIIDGIKINSPEAVVEHIEKFEIPACIKAIKEFDEEKTVVDIIKQEESIQRKLGPDILKSGYGYIRFPGLAYTYYGYSNYLMAYALYPDVMEKLFSVQADYAYIHNLAAVRAIIEGKLPLLYRLDHDMADSRGLLVNIKSLEKLWLPHFERSINPVLKTGINLIWHCDGNLMELIPYLIDCGIKGFQGFQYEAGMDYEKICKLKSKDGETMIIVAGVSVTDVLPRGTSDTVRKHMKYLVDNGPETGLFLAASSSITPGTNRENVLTFIEGLKYYREYGRAGI</sequence>
<dbReference type="EMBL" id="MWDQ01000022">
    <property type="protein sequence ID" value="OQB75178.1"/>
    <property type="molecule type" value="Genomic_DNA"/>
</dbReference>
<dbReference type="InterPro" id="IPR038071">
    <property type="entry name" value="UROD/MetE-like_sf"/>
</dbReference>
<gene>
    <name evidence="2" type="ORF">BWX89_00121</name>
</gene>
<protein>
    <submittedName>
        <fullName evidence="2">Uroporphyrinogen decarboxylase (URO-D)</fullName>
    </submittedName>
</protein>
<evidence type="ECO:0000259" key="1">
    <source>
        <dbReference type="Pfam" id="PF01208"/>
    </source>
</evidence>
<accession>A0A1V6CE68</accession>
<dbReference type="GO" id="GO:0004853">
    <property type="term" value="F:uroporphyrinogen decarboxylase activity"/>
    <property type="evidence" value="ECO:0007669"/>
    <property type="project" value="InterPro"/>
</dbReference>
<name>A0A1V6CE68_UNCT6</name>
<dbReference type="GO" id="GO:0006779">
    <property type="term" value="P:porphyrin-containing compound biosynthetic process"/>
    <property type="evidence" value="ECO:0007669"/>
    <property type="project" value="InterPro"/>
</dbReference>
<feature type="domain" description="Uroporphyrinogen decarboxylase (URO-D)" evidence="1">
    <location>
        <begin position="223"/>
        <end position="365"/>
    </location>
</feature>
<dbReference type="Proteomes" id="UP000485562">
    <property type="component" value="Unassembled WGS sequence"/>
</dbReference>
<dbReference type="AlphaFoldDB" id="A0A1V6CE68"/>
<dbReference type="Gene3D" id="3.20.20.210">
    <property type="match status" value="1"/>
</dbReference>
<dbReference type="SUPFAM" id="SSF51726">
    <property type="entry name" value="UROD/MetE-like"/>
    <property type="match status" value="1"/>
</dbReference>
<proteinExistence type="predicted"/>